<evidence type="ECO:0000256" key="1">
    <source>
        <dbReference type="SAM" id="MobiDB-lite"/>
    </source>
</evidence>
<dbReference type="EMBL" id="OY660885">
    <property type="protein sequence ID" value="CAJ1084491.1"/>
    <property type="molecule type" value="Genomic_DNA"/>
</dbReference>
<keyword evidence="3" id="KW-1185">Reference proteome</keyword>
<dbReference type="Proteomes" id="UP001178508">
    <property type="component" value="Chromosome 22"/>
</dbReference>
<gene>
    <name evidence="2" type="ORF">XNOV1_A040935</name>
</gene>
<protein>
    <submittedName>
        <fullName evidence="2">Uncharacterized protein</fullName>
    </submittedName>
</protein>
<proteinExistence type="predicted"/>
<name>A0AAV1HG50_XYRNO</name>
<accession>A0AAV1HG50</accession>
<organism evidence="2 3">
    <name type="scientific">Xyrichtys novacula</name>
    <name type="common">Pearly razorfish</name>
    <name type="synonym">Hemipteronotus novacula</name>
    <dbReference type="NCBI Taxonomy" id="13765"/>
    <lineage>
        <taxon>Eukaryota</taxon>
        <taxon>Metazoa</taxon>
        <taxon>Chordata</taxon>
        <taxon>Craniata</taxon>
        <taxon>Vertebrata</taxon>
        <taxon>Euteleostomi</taxon>
        <taxon>Actinopterygii</taxon>
        <taxon>Neopterygii</taxon>
        <taxon>Teleostei</taxon>
        <taxon>Neoteleostei</taxon>
        <taxon>Acanthomorphata</taxon>
        <taxon>Eupercaria</taxon>
        <taxon>Labriformes</taxon>
        <taxon>Labridae</taxon>
        <taxon>Xyrichtys</taxon>
    </lineage>
</organism>
<sequence>MWPQSDTRRRRIIASKGDSTRHKFTAHAASTGEYDDDGRLPSTPSSPTPPSKLNPSYSVSSAGF</sequence>
<reference evidence="2" key="1">
    <citation type="submission" date="2023-08" db="EMBL/GenBank/DDBJ databases">
        <authorList>
            <person name="Alioto T."/>
            <person name="Alioto T."/>
            <person name="Gomez Garrido J."/>
        </authorList>
    </citation>
    <scope>NUCLEOTIDE SEQUENCE</scope>
</reference>
<evidence type="ECO:0000313" key="2">
    <source>
        <dbReference type="EMBL" id="CAJ1084491.1"/>
    </source>
</evidence>
<feature type="region of interest" description="Disordered" evidence="1">
    <location>
        <begin position="1"/>
        <end position="64"/>
    </location>
</feature>
<dbReference type="AlphaFoldDB" id="A0AAV1HG50"/>
<evidence type="ECO:0000313" key="3">
    <source>
        <dbReference type="Proteomes" id="UP001178508"/>
    </source>
</evidence>
<feature type="compositionally biased region" description="Polar residues" evidence="1">
    <location>
        <begin position="53"/>
        <end position="64"/>
    </location>
</feature>